<evidence type="ECO:0000256" key="2">
    <source>
        <dbReference type="ARBA" id="ARBA00022692"/>
    </source>
</evidence>
<feature type="compositionally biased region" description="Polar residues" evidence="5">
    <location>
        <begin position="31"/>
        <end position="44"/>
    </location>
</feature>
<dbReference type="OrthoDB" id="25503at2759"/>
<evidence type="ECO:0000256" key="4">
    <source>
        <dbReference type="ARBA" id="ARBA00023136"/>
    </source>
</evidence>
<name>A0A6A6XZK1_9PEZI</name>
<reference evidence="8" key="3">
    <citation type="submission" date="2025-04" db="UniProtKB">
        <authorList>
            <consortium name="RefSeq"/>
        </authorList>
    </citation>
    <scope>IDENTIFICATION</scope>
    <source>
        <strain evidence="8">CBS 304.34</strain>
    </source>
</reference>
<accession>A0A6A6XZK1</accession>
<keyword evidence="3" id="KW-1133">Transmembrane helix</keyword>
<keyword evidence="7" id="KW-1185">Reference proteome</keyword>
<evidence type="ECO:0000256" key="1">
    <source>
        <dbReference type="ARBA" id="ARBA00004370"/>
    </source>
</evidence>
<dbReference type="Proteomes" id="UP000504636">
    <property type="component" value="Unplaced"/>
</dbReference>
<evidence type="ECO:0000313" key="8">
    <source>
        <dbReference type="RefSeq" id="XP_033568682.1"/>
    </source>
</evidence>
<gene>
    <name evidence="6 8" type="ORF">BDZ99DRAFT_469460</name>
</gene>
<feature type="compositionally biased region" description="Pro residues" evidence="5">
    <location>
        <begin position="81"/>
        <end position="101"/>
    </location>
</feature>
<dbReference type="CDD" id="cd12910">
    <property type="entry name" value="SPRY_SSH4_like"/>
    <property type="match status" value="1"/>
</dbReference>
<dbReference type="GeneID" id="54462398"/>
<feature type="region of interest" description="Disordered" evidence="5">
    <location>
        <begin position="1"/>
        <end position="139"/>
    </location>
</feature>
<organism evidence="6">
    <name type="scientific">Mytilinidion resinicola</name>
    <dbReference type="NCBI Taxonomy" id="574789"/>
    <lineage>
        <taxon>Eukaryota</taxon>
        <taxon>Fungi</taxon>
        <taxon>Dikarya</taxon>
        <taxon>Ascomycota</taxon>
        <taxon>Pezizomycotina</taxon>
        <taxon>Dothideomycetes</taxon>
        <taxon>Pleosporomycetidae</taxon>
        <taxon>Mytilinidiales</taxon>
        <taxon>Mytilinidiaceae</taxon>
        <taxon>Mytilinidion</taxon>
    </lineage>
</organism>
<keyword evidence="2" id="KW-0812">Transmembrane</keyword>
<sequence>MGKEKDEYQPPSGPPPGKLKSNNPWYKRIGHSSNRQQEENSQAYTPPASYAPPQAYGSSQGYQPPSGPPPSHKGASVPSYAAPPGPPPSMSYAPPPGPPPNMSSEEPPPYHDWTIIPDNSLLPPPPSIGYDASPTANASSDEGEAAYIWCQRNPLYPPGTFTQEHHNFIQSGQLTLLRPPTLQGDLLSQQRPGHWKFRTKPKCTDSCLLTSLPLYSAQWDSPLHTRRSKTIYFELQFNTKSGLWRDQHPEPEFGVSIGFVAPPFPTFRLPGWQRGSLGVHGDDGHRYVNDTFGGSDFTTPFLPGQRLGIGITFSPPQKPPGYEDRGASGKLDIRVFFTRNGVEAGSWDGTEELDQRSEGGTVGLVGDCDLFAAVGVFGGVDCDVFFAEQDWRYRIG</sequence>
<dbReference type="RefSeq" id="XP_033568682.1">
    <property type="nucleotide sequence ID" value="XM_033721505.1"/>
</dbReference>
<reference evidence="8" key="2">
    <citation type="submission" date="2020-04" db="EMBL/GenBank/DDBJ databases">
        <authorList>
            <consortium name="NCBI Genome Project"/>
        </authorList>
    </citation>
    <scope>NUCLEOTIDE SEQUENCE</scope>
    <source>
        <strain evidence="8">CBS 304.34</strain>
    </source>
</reference>
<dbReference type="GO" id="GO:0016020">
    <property type="term" value="C:membrane"/>
    <property type="evidence" value="ECO:0007669"/>
    <property type="project" value="UniProtKB-SubCell"/>
</dbReference>
<dbReference type="AlphaFoldDB" id="A0A6A6XZK1"/>
<dbReference type="InterPro" id="IPR043136">
    <property type="entry name" value="B30.2/SPRY_sf"/>
</dbReference>
<evidence type="ECO:0008006" key="9">
    <source>
        <dbReference type="Google" id="ProtNLM"/>
    </source>
</evidence>
<proteinExistence type="predicted"/>
<evidence type="ECO:0000256" key="3">
    <source>
        <dbReference type="ARBA" id="ARBA00022989"/>
    </source>
</evidence>
<dbReference type="Gene3D" id="2.60.120.920">
    <property type="match status" value="1"/>
</dbReference>
<dbReference type="InterPro" id="IPR035780">
    <property type="entry name" value="SPRY_Ssh4-like"/>
</dbReference>
<evidence type="ECO:0000256" key="5">
    <source>
        <dbReference type="SAM" id="MobiDB-lite"/>
    </source>
</evidence>
<evidence type="ECO:0000313" key="6">
    <source>
        <dbReference type="EMBL" id="KAF2801718.1"/>
    </source>
</evidence>
<comment type="subcellular location">
    <subcellularLocation>
        <location evidence="1">Membrane</location>
    </subcellularLocation>
</comment>
<reference evidence="6 8" key="1">
    <citation type="journal article" date="2020" name="Stud. Mycol.">
        <title>101 Dothideomycetes genomes: a test case for predicting lifestyles and emergence of pathogens.</title>
        <authorList>
            <person name="Haridas S."/>
            <person name="Albert R."/>
            <person name="Binder M."/>
            <person name="Bloem J."/>
            <person name="Labutti K."/>
            <person name="Salamov A."/>
            <person name="Andreopoulos B."/>
            <person name="Baker S."/>
            <person name="Barry K."/>
            <person name="Bills G."/>
            <person name="Bluhm B."/>
            <person name="Cannon C."/>
            <person name="Castanera R."/>
            <person name="Culley D."/>
            <person name="Daum C."/>
            <person name="Ezra D."/>
            <person name="Gonzalez J."/>
            <person name="Henrissat B."/>
            <person name="Kuo A."/>
            <person name="Liang C."/>
            <person name="Lipzen A."/>
            <person name="Lutzoni F."/>
            <person name="Magnuson J."/>
            <person name="Mondo S."/>
            <person name="Nolan M."/>
            <person name="Ohm R."/>
            <person name="Pangilinan J."/>
            <person name="Park H.-J."/>
            <person name="Ramirez L."/>
            <person name="Alfaro M."/>
            <person name="Sun H."/>
            <person name="Tritt A."/>
            <person name="Yoshinaga Y."/>
            <person name="Zwiers L.-H."/>
            <person name="Turgeon B."/>
            <person name="Goodwin S."/>
            <person name="Spatafora J."/>
            <person name="Crous P."/>
            <person name="Grigoriev I."/>
        </authorList>
    </citation>
    <scope>NUCLEOTIDE SEQUENCE</scope>
    <source>
        <strain evidence="6 8">CBS 304.34</strain>
    </source>
</reference>
<dbReference type="EMBL" id="MU003728">
    <property type="protein sequence ID" value="KAF2801718.1"/>
    <property type="molecule type" value="Genomic_DNA"/>
</dbReference>
<evidence type="ECO:0000313" key="7">
    <source>
        <dbReference type="Proteomes" id="UP000504636"/>
    </source>
</evidence>
<keyword evidence="4" id="KW-0472">Membrane</keyword>
<protein>
    <recommendedName>
        <fullName evidence="9">SPRY domain-containing protein</fullName>
    </recommendedName>
</protein>